<dbReference type="PANTHER" id="PTHR40459">
    <property type="entry name" value="CONSERVED HYPOTHETICAL ALANINE AND LEUCINE RICH PROTEIN"/>
    <property type="match status" value="1"/>
</dbReference>
<proteinExistence type="predicted"/>
<dbReference type="Gene3D" id="3.40.50.720">
    <property type="entry name" value="NAD(P)-binding Rossmann-like Domain"/>
    <property type="match status" value="1"/>
</dbReference>
<evidence type="ECO:0000256" key="1">
    <source>
        <dbReference type="SAM" id="Phobius"/>
    </source>
</evidence>
<dbReference type="InterPro" id="IPR008927">
    <property type="entry name" value="6-PGluconate_DH-like_C_sf"/>
</dbReference>
<keyword evidence="1" id="KW-0472">Membrane</keyword>
<dbReference type="SUPFAM" id="SSF51735">
    <property type="entry name" value="NAD(P)-binding Rossmann-fold domains"/>
    <property type="match status" value="1"/>
</dbReference>
<dbReference type="InterPro" id="IPR036291">
    <property type="entry name" value="NAD(P)-bd_dom_sf"/>
</dbReference>
<keyword evidence="1" id="KW-0812">Transmembrane</keyword>
<dbReference type="SUPFAM" id="SSF48179">
    <property type="entry name" value="6-phosphogluconate dehydrogenase C-terminal domain-like"/>
    <property type="match status" value="1"/>
</dbReference>
<dbReference type="EMBL" id="FOKI01000019">
    <property type="protein sequence ID" value="SFB22845.1"/>
    <property type="molecule type" value="Genomic_DNA"/>
</dbReference>
<evidence type="ECO:0000259" key="3">
    <source>
        <dbReference type="Pfam" id="PF10728"/>
    </source>
</evidence>
<evidence type="ECO:0000313" key="5">
    <source>
        <dbReference type="Proteomes" id="UP000198619"/>
    </source>
</evidence>
<dbReference type="AlphaFoldDB" id="A0A1I0ZB34"/>
<feature type="transmembrane region" description="Helical" evidence="1">
    <location>
        <begin position="12"/>
        <end position="33"/>
    </location>
</feature>
<keyword evidence="1" id="KW-1133">Transmembrane helix</keyword>
<dbReference type="InterPro" id="IPR037108">
    <property type="entry name" value="TM1727-like_C_sf"/>
</dbReference>
<feature type="domain" description="DUF2520" evidence="3">
    <location>
        <begin position="147"/>
        <end position="270"/>
    </location>
</feature>
<dbReference type="InterPro" id="IPR019665">
    <property type="entry name" value="OxRdtase/DH_put_Rossmann_dom"/>
</dbReference>
<accession>A0A1I0ZB34</accession>
<protein>
    <submittedName>
        <fullName evidence="4">Predicted oxidoreductase, contains short-chain dehydrogenase (SDR) and DUF2520 domains</fullName>
    </submittedName>
</protein>
<sequence length="293" mass="33852">MRREPWYVTRRVITINIGFIGAGKVAFSLGKYFSINNLNVKSIYSKNFNSSIEFCKFVDCTPYDNLYDFINSCNFIFITTPDKEISNVWNVIKNYNLKDKIICHTSGSLSSQIFKDINKSGAYPYSIHPIYAFSTKYNNYKDLNKSFVSLEGSPKYLDYIKDLFSKLGNKVILINKNDKPLYHLSCVFASNLMLSLLNISCSLFKEFNLDEEQSFYALLPLIENNLSNIKKNGFKNSLTGPIDRKDFVTLEKHMNVIPKDFVNLYKDLSLNLYKIKGSYSSEDLQKLLNVLER</sequence>
<evidence type="ECO:0000259" key="2">
    <source>
        <dbReference type="Pfam" id="PF10727"/>
    </source>
</evidence>
<dbReference type="Proteomes" id="UP000198619">
    <property type="component" value="Unassembled WGS sequence"/>
</dbReference>
<dbReference type="PANTHER" id="PTHR40459:SF1">
    <property type="entry name" value="CONSERVED HYPOTHETICAL ALANINE AND LEUCINE RICH PROTEIN"/>
    <property type="match status" value="1"/>
</dbReference>
<dbReference type="STRING" id="84698.SAMN04488528_101926"/>
<reference evidence="4 5" key="1">
    <citation type="submission" date="2016-10" db="EMBL/GenBank/DDBJ databases">
        <authorList>
            <person name="de Groot N.N."/>
        </authorList>
    </citation>
    <scope>NUCLEOTIDE SEQUENCE [LARGE SCALE GENOMIC DNA]</scope>
    <source>
        <strain evidence="4 5">DSM 12271</strain>
    </source>
</reference>
<dbReference type="InterPro" id="IPR018931">
    <property type="entry name" value="DUF2520"/>
</dbReference>
<evidence type="ECO:0000313" key="4">
    <source>
        <dbReference type="EMBL" id="SFB22845.1"/>
    </source>
</evidence>
<organism evidence="4 5">
    <name type="scientific">Clostridium frigidicarnis</name>
    <dbReference type="NCBI Taxonomy" id="84698"/>
    <lineage>
        <taxon>Bacteria</taxon>
        <taxon>Bacillati</taxon>
        <taxon>Bacillota</taxon>
        <taxon>Clostridia</taxon>
        <taxon>Eubacteriales</taxon>
        <taxon>Clostridiaceae</taxon>
        <taxon>Clostridium</taxon>
    </lineage>
</organism>
<gene>
    <name evidence="4" type="ORF">SAMN04488528_101926</name>
</gene>
<dbReference type="Gene3D" id="1.10.1040.20">
    <property type="entry name" value="ProC-like, C-terminal domain"/>
    <property type="match status" value="1"/>
</dbReference>
<keyword evidence="5" id="KW-1185">Reference proteome</keyword>
<dbReference type="Pfam" id="PF10728">
    <property type="entry name" value="DUF2520"/>
    <property type="match status" value="1"/>
</dbReference>
<dbReference type="Pfam" id="PF10727">
    <property type="entry name" value="Rossmann-like"/>
    <property type="match status" value="1"/>
</dbReference>
<name>A0A1I0ZB34_9CLOT</name>
<feature type="domain" description="Putative oxidoreductase/dehydrogenase Rossmann-like" evidence="2">
    <location>
        <begin position="14"/>
        <end position="129"/>
    </location>
</feature>